<dbReference type="GO" id="GO:0045991">
    <property type="term" value="P:carbon catabolite activation of transcription"/>
    <property type="evidence" value="ECO:0007669"/>
    <property type="project" value="EnsemblFungi"/>
</dbReference>
<dbReference type="SUPFAM" id="SSF57701">
    <property type="entry name" value="Zn2/Cys6 DNA-binding domain"/>
    <property type="match status" value="1"/>
</dbReference>
<dbReference type="PROSITE" id="PS50048">
    <property type="entry name" value="ZN2_CY6_FUNGAL_2"/>
    <property type="match status" value="1"/>
</dbReference>
<name>A0A1E3QKY7_9ASCO</name>
<dbReference type="GO" id="GO:0045722">
    <property type="term" value="P:positive regulation of gluconeogenesis"/>
    <property type="evidence" value="ECO:0007669"/>
    <property type="project" value="EnsemblFungi"/>
</dbReference>
<keyword evidence="4" id="KW-0479">Metal-binding</keyword>
<evidence type="ECO:0000256" key="3">
    <source>
        <dbReference type="ARBA" id="ARBA00022432"/>
    </source>
</evidence>
<evidence type="ECO:0000256" key="6">
    <source>
        <dbReference type="ARBA" id="ARBA00023015"/>
    </source>
</evidence>
<dbReference type="Proteomes" id="UP000094336">
    <property type="component" value="Unassembled WGS sequence"/>
</dbReference>
<dbReference type="InterPro" id="IPR050335">
    <property type="entry name" value="ERT1_acuK_gluconeogen_tf"/>
</dbReference>
<evidence type="ECO:0000313" key="15">
    <source>
        <dbReference type="EMBL" id="ODQ77752.1"/>
    </source>
</evidence>
<dbReference type="PANTHER" id="PTHR47659">
    <property type="entry name" value="ZN(II)2CYS6 TRANSCRIPTION FACTOR (EUROFUNG)-RELATED"/>
    <property type="match status" value="1"/>
</dbReference>
<dbReference type="GO" id="GO:0008270">
    <property type="term" value="F:zinc ion binding"/>
    <property type="evidence" value="ECO:0007669"/>
    <property type="project" value="InterPro"/>
</dbReference>
<evidence type="ECO:0000256" key="13">
    <source>
        <dbReference type="SAM" id="MobiDB-lite"/>
    </source>
</evidence>
<dbReference type="OrthoDB" id="2538135at2759"/>
<keyword evidence="9" id="KW-0804">Transcription</keyword>
<evidence type="ECO:0000256" key="1">
    <source>
        <dbReference type="ARBA" id="ARBA00004123"/>
    </source>
</evidence>
<dbReference type="GO" id="GO:0000977">
    <property type="term" value="F:RNA polymerase II transcription regulatory region sequence-specific DNA binding"/>
    <property type="evidence" value="ECO:0007669"/>
    <property type="project" value="TreeGrafter"/>
</dbReference>
<feature type="region of interest" description="Disordered" evidence="13">
    <location>
        <begin position="54"/>
        <end position="84"/>
    </location>
</feature>
<keyword evidence="8" id="KW-0010">Activator</keyword>
<dbReference type="GO" id="GO:0005634">
    <property type="term" value="C:nucleus"/>
    <property type="evidence" value="ECO:0007669"/>
    <property type="project" value="UniProtKB-SubCell"/>
</dbReference>
<dbReference type="GO" id="GO:0045013">
    <property type="term" value="P:carbon catabolite repression of transcription"/>
    <property type="evidence" value="ECO:0007669"/>
    <property type="project" value="EnsemblFungi"/>
</dbReference>
<comment type="similarity">
    <text evidence="2">Belongs to the ERT1/acuK family.</text>
</comment>
<feature type="non-terminal residue" evidence="15">
    <location>
        <position position="1"/>
    </location>
</feature>
<dbReference type="InterPro" id="IPR001138">
    <property type="entry name" value="Zn2Cys6_DnaBD"/>
</dbReference>
<feature type="domain" description="Zn(2)-C6 fungal-type" evidence="14">
    <location>
        <begin position="8"/>
        <end position="39"/>
    </location>
</feature>
<dbReference type="GeneID" id="30149190"/>
<comment type="function">
    <text evidence="11">Transcription factor which regulates nonfermentable carbon utilization. Activator of gluconeogenetic genes.</text>
</comment>
<evidence type="ECO:0000256" key="11">
    <source>
        <dbReference type="ARBA" id="ARBA00037475"/>
    </source>
</evidence>
<evidence type="ECO:0000256" key="2">
    <source>
        <dbReference type="ARBA" id="ARBA00010855"/>
    </source>
</evidence>
<evidence type="ECO:0000256" key="4">
    <source>
        <dbReference type="ARBA" id="ARBA00022723"/>
    </source>
</evidence>
<proteinExistence type="inferred from homology"/>
<keyword evidence="16" id="KW-1185">Reference proteome</keyword>
<dbReference type="GO" id="GO:0009267">
    <property type="term" value="P:cellular response to starvation"/>
    <property type="evidence" value="ECO:0007669"/>
    <property type="project" value="TreeGrafter"/>
</dbReference>
<reference evidence="16" key="1">
    <citation type="submission" date="2016-05" db="EMBL/GenBank/DDBJ databases">
        <title>Comparative genomics of biotechnologically important yeasts.</title>
        <authorList>
            <consortium name="DOE Joint Genome Institute"/>
            <person name="Riley R."/>
            <person name="Haridas S."/>
            <person name="Wolfe K.H."/>
            <person name="Lopes M.R."/>
            <person name="Hittinger C.T."/>
            <person name="Goker M."/>
            <person name="Salamov A."/>
            <person name="Wisecaver J."/>
            <person name="Long T.M."/>
            <person name="Aerts A.L."/>
            <person name="Barry K."/>
            <person name="Choi C."/>
            <person name="Clum A."/>
            <person name="Coughlan A.Y."/>
            <person name="Deshpande S."/>
            <person name="Douglass A.P."/>
            <person name="Hanson S.J."/>
            <person name="Klenk H.-P."/>
            <person name="Labutti K."/>
            <person name="Lapidus A."/>
            <person name="Lindquist E."/>
            <person name="Lipzen A."/>
            <person name="Meier-Kolthoff J.P."/>
            <person name="Ohm R.A."/>
            <person name="Otillar R.P."/>
            <person name="Pangilinan J."/>
            <person name="Peng Y."/>
            <person name="Rokas A."/>
            <person name="Rosa C.A."/>
            <person name="Scheuner C."/>
            <person name="Sibirny A.A."/>
            <person name="Slot J.C."/>
            <person name="Stielow J.B."/>
            <person name="Sun H."/>
            <person name="Kurtzman C.P."/>
            <person name="Blackwell M."/>
            <person name="Grigoriev I.V."/>
            <person name="Jeffries T.W."/>
        </authorList>
    </citation>
    <scope>NUCLEOTIDE SEQUENCE [LARGE SCALE GENOMIC DNA]</scope>
    <source>
        <strain evidence="16">NRRL Y-12698</strain>
    </source>
</reference>
<dbReference type="PANTHER" id="PTHR47659:SF1">
    <property type="entry name" value="TRANSCRIPTION ACTIVATOR OF GLUCONEOGENESIS ERT1"/>
    <property type="match status" value="1"/>
</dbReference>
<dbReference type="InterPro" id="IPR000014">
    <property type="entry name" value="PAS"/>
</dbReference>
<sequence length="474" mass="54087">KKKKITRACVHCHKAHMPCDEERPCIRCKSKGLHDSCTDAPRKKKKYLMDVPDEASADSRTSLAHPVKTENTNIPSPQPSSYVHQPQNTTLFPQNPALFQQYNPFPYKQDMEDMFNVKPTNKFLSNAADMEYSTLSSIIQETGFPSDNSVLSPSMSVNTNSQHNTPSDYTDAFLITPANHPGYRSKGQSQNQMLQRSSSPYTIFSNEAKGDLSINQYFLGPDSLHSSEHTTTFPDVIALIDIIRQQDPQAFAHLLLSFSISIPPEQPQRPEQESHTHHAWGLRFMEQEDIYTKILKPFSYTPGYHGLLAYLKQRFARDALMRVAQSIAAYRPSFIACTNSLKEHDLIFMEQCFQRTLLEYDTFIKVSGTPTLVWRRTAQISYVGDEFCILTGWTKEKLLNKMTFIVELMDDKSVLEYFHLFSKIAFGDFRGATMMECTLLTPTGRKIRTACIWTLKRDVFGIPMMIVGNFLPIL</sequence>
<keyword evidence="5" id="KW-0862">Zinc</keyword>
<dbReference type="Pfam" id="PF00172">
    <property type="entry name" value="Zn_clus"/>
    <property type="match status" value="1"/>
</dbReference>
<dbReference type="InterPro" id="IPR035965">
    <property type="entry name" value="PAS-like_dom_sf"/>
</dbReference>
<dbReference type="InterPro" id="IPR036864">
    <property type="entry name" value="Zn2-C6_fun-type_DNA-bd_sf"/>
</dbReference>
<dbReference type="InterPro" id="IPR056751">
    <property type="entry name" value="PAS_13"/>
</dbReference>
<dbReference type="AlphaFoldDB" id="A0A1E3QKY7"/>
<evidence type="ECO:0000313" key="16">
    <source>
        <dbReference type="Proteomes" id="UP000094336"/>
    </source>
</evidence>
<dbReference type="SMART" id="SM00066">
    <property type="entry name" value="GAL4"/>
    <property type="match status" value="1"/>
</dbReference>
<dbReference type="SUPFAM" id="SSF55785">
    <property type="entry name" value="PYP-like sensor domain (PAS domain)"/>
    <property type="match status" value="1"/>
</dbReference>
<evidence type="ECO:0000256" key="5">
    <source>
        <dbReference type="ARBA" id="ARBA00022833"/>
    </source>
</evidence>
<evidence type="ECO:0000256" key="8">
    <source>
        <dbReference type="ARBA" id="ARBA00023159"/>
    </source>
</evidence>
<accession>A0A1E3QKY7</accession>
<dbReference type="EMBL" id="KV454438">
    <property type="protein sequence ID" value="ODQ77752.1"/>
    <property type="molecule type" value="Genomic_DNA"/>
</dbReference>
<keyword evidence="7" id="KW-0238">DNA-binding</keyword>
<organism evidence="15 16">
    <name type="scientific">Babjeviella inositovora NRRL Y-12698</name>
    <dbReference type="NCBI Taxonomy" id="984486"/>
    <lineage>
        <taxon>Eukaryota</taxon>
        <taxon>Fungi</taxon>
        <taxon>Dikarya</taxon>
        <taxon>Ascomycota</taxon>
        <taxon>Saccharomycotina</taxon>
        <taxon>Pichiomycetes</taxon>
        <taxon>Serinales incertae sedis</taxon>
        <taxon>Babjeviella</taxon>
    </lineage>
</organism>
<dbReference type="CDD" id="cd00067">
    <property type="entry name" value="GAL4"/>
    <property type="match status" value="1"/>
</dbReference>
<evidence type="ECO:0000256" key="9">
    <source>
        <dbReference type="ARBA" id="ARBA00023163"/>
    </source>
</evidence>
<keyword evidence="3" id="KW-0312">Gluconeogenesis</keyword>
<feature type="compositionally biased region" description="Polar residues" evidence="13">
    <location>
        <begin position="69"/>
        <end position="84"/>
    </location>
</feature>
<dbReference type="GO" id="GO:0001227">
    <property type="term" value="F:DNA-binding transcription repressor activity, RNA polymerase II-specific"/>
    <property type="evidence" value="ECO:0007669"/>
    <property type="project" value="EnsemblFungi"/>
</dbReference>
<gene>
    <name evidence="15" type="ORF">BABINDRAFT_24756</name>
</gene>
<keyword evidence="10" id="KW-0539">Nucleus</keyword>
<evidence type="ECO:0000256" key="12">
    <source>
        <dbReference type="ARBA" id="ARBA00040903"/>
    </source>
</evidence>
<dbReference type="GO" id="GO:0006094">
    <property type="term" value="P:gluconeogenesis"/>
    <property type="evidence" value="ECO:0007669"/>
    <property type="project" value="UniProtKB-KW"/>
</dbReference>
<keyword evidence="6" id="KW-0805">Transcription regulation</keyword>
<feature type="non-terminal residue" evidence="15">
    <location>
        <position position="474"/>
    </location>
</feature>
<dbReference type="Pfam" id="PF24990">
    <property type="entry name" value="PAS_13"/>
    <property type="match status" value="2"/>
</dbReference>
<dbReference type="CDD" id="cd00130">
    <property type="entry name" value="PAS"/>
    <property type="match status" value="1"/>
</dbReference>
<protein>
    <recommendedName>
        <fullName evidence="12">Transcription activator of gluconeogenesis ERT1</fullName>
    </recommendedName>
</protein>
<dbReference type="STRING" id="984486.A0A1E3QKY7"/>
<comment type="subcellular location">
    <subcellularLocation>
        <location evidence="1">Nucleus</location>
    </subcellularLocation>
</comment>
<evidence type="ECO:0000256" key="10">
    <source>
        <dbReference type="ARBA" id="ARBA00023242"/>
    </source>
</evidence>
<dbReference type="PROSITE" id="PS00463">
    <property type="entry name" value="ZN2_CY6_FUNGAL_1"/>
    <property type="match status" value="1"/>
</dbReference>
<dbReference type="GO" id="GO:0045944">
    <property type="term" value="P:positive regulation of transcription by RNA polymerase II"/>
    <property type="evidence" value="ECO:0007669"/>
    <property type="project" value="EnsemblFungi"/>
</dbReference>
<evidence type="ECO:0000256" key="7">
    <source>
        <dbReference type="ARBA" id="ARBA00023125"/>
    </source>
</evidence>
<evidence type="ECO:0000259" key="14">
    <source>
        <dbReference type="PROSITE" id="PS50048"/>
    </source>
</evidence>
<dbReference type="RefSeq" id="XP_018983080.1">
    <property type="nucleotide sequence ID" value="XM_019131337.1"/>
</dbReference>